<dbReference type="Proteomes" id="UP000664940">
    <property type="component" value="Unassembled WGS sequence"/>
</dbReference>
<feature type="region of interest" description="Disordered" evidence="1">
    <location>
        <begin position="65"/>
        <end position="120"/>
    </location>
</feature>
<feature type="compositionally biased region" description="Basic and acidic residues" evidence="1">
    <location>
        <begin position="65"/>
        <end position="76"/>
    </location>
</feature>
<dbReference type="AlphaFoldDB" id="A0A833YSA6"/>
<gene>
    <name evidence="2" type="ORF">HJG60_009118</name>
</gene>
<organism evidence="2 3">
    <name type="scientific">Phyllostomus discolor</name>
    <name type="common">pale spear-nosed bat</name>
    <dbReference type="NCBI Taxonomy" id="89673"/>
    <lineage>
        <taxon>Eukaryota</taxon>
        <taxon>Metazoa</taxon>
        <taxon>Chordata</taxon>
        <taxon>Craniata</taxon>
        <taxon>Vertebrata</taxon>
        <taxon>Euteleostomi</taxon>
        <taxon>Mammalia</taxon>
        <taxon>Eutheria</taxon>
        <taxon>Laurasiatheria</taxon>
        <taxon>Chiroptera</taxon>
        <taxon>Yangochiroptera</taxon>
        <taxon>Phyllostomidae</taxon>
        <taxon>Phyllostominae</taxon>
        <taxon>Phyllostomus</taxon>
    </lineage>
</organism>
<proteinExistence type="predicted"/>
<sequence length="138" mass="15156">MGVAEKPSVNLHFVVWLVIVVTGRLNMWGTVRRHGWGLAACLLANASRSTFPGAIKAALALSAQKRENHQGQEAQRELGGGGGRAGMRLVGRNGVHSTQPSLPLRPPSPRTPRSTTQSRKKDRNWVFCFPFCFPEDQQ</sequence>
<dbReference type="EMBL" id="JABVXQ010000014">
    <property type="protein sequence ID" value="KAF6078241.1"/>
    <property type="molecule type" value="Genomic_DNA"/>
</dbReference>
<evidence type="ECO:0000256" key="1">
    <source>
        <dbReference type="SAM" id="MobiDB-lite"/>
    </source>
</evidence>
<protein>
    <submittedName>
        <fullName evidence="2">Uncharacterized protein</fullName>
    </submittedName>
</protein>
<comment type="caution">
    <text evidence="2">The sequence shown here is derived from an EMBL/GenBank/DDBJ whole genome shotgun (WGS) entry which is preliminary data.</text>
</comment>
<reference evidence="2 3" key="1">
    <citation type="journal article" date="2020" name="Nature">
        <title>Six reference-quality genomes reveal evolution of bat adaptations.</title>
        <authorList>
            <person name="Jebb D."/>
            <person name="Huang Z."/>
            <person name="Pippel M."/>
            <person name="Hughes G.M."/>
            <person name="Lavrichenko K."/>
            <person name="Devanna P."/>
            <person name="Winkler S."/>
            <person name="Jermiin L.S."/>
            <person name="Skirmuntt E.C."/>
            <person name="Katzourakis A."/>
            <person name="Burkitt-Gray L."/>
            <person name="Ray D.A."/>
            <person name="Sullivan K.A.M."/>
            <person name="Roscito J.G."/>
            <person name="Kirilenko B.M."/>
            <person name="Davalos L.M."/>
            <person name="Corthals A.P."/>
            <person name="Power M.L."/>
            <person name="Jones G."/>
            <person name="Ransome R.D."/>
            <person name="Dechmann D.K.N."/>
            <person name="Locatelli A.G."/>
            <person name="Puechmaille S.J."/>
            <person name="Fedrigo O."/>
            <person name="Jarvis E.D."/>
            <person name="Hiller M."/>
            <person name="Vernes S.C."/>
            <person name="Myers E.W."/>
            <person name="Teeling E.C."/>
        </authorList>
    </citation>
    <scope>NUCLEOTIDE SEQUENCE [LARGE SCALE GENOMIC DNA]</scope>
    <source>
        <strain evidence="2">Bat1K_MPI-CBG_1</strain>
    </source>
</reference>
<evidence type="ECO:0000313" key="3">
    <source>
        <dbReference type="Proteomes" id="UP000664940"/>
    </source>
</evidence>
<feature type="compositionally biased region" description="Low complexity" evidence="1">
    <location>
        <begin position="86"/>
        <end position="102"/>
    </location>
</feature>
<accession>A0A833YSA6</accession>
<name>A0A833YSA6_9CHIR</name>
<evidence type="ECO:0000313" key="2">
    <source>
        <dbReference type="EMBL" id="KAF6078241.1"/>
    </source>
</evidence>